<name>A0ABV2DR14_9HYPH</name>
<keyword evidence="7" id="KW-1185">Reference proteome</keyword>
<feature type="transmembrane region" description="Helical" evidence="4">
    <location>
        <begin position="258"/>
        <end position="280"/>
    </location>
</feature>
<evidence type="ECO:0000256" key="1">
    <source>
        <dbReference type="ARBA" id="ARBA00022692"/>
    </source>
</evidence>
<feature type="transmembrane region" description="Helical" evidence="4">
    <location>
        <begin position="52"/>
        <end position="72"/>
    </location>
</feature>
<gene>
    <name evidence="6" type="ORF">ABVQ20_36495</name>
</gene>
<protein>
    <submittedName>
        <fullName evidence="6">MFS transporter</fullName>
    </submittedName>
</protein>
<dbReference type="InterPro" id="IPR050327">
    <property type="entry name" value="Proton-linked_MCT"/>
</dbReference>
<dbReference type="PANTHER" id="PTHR11360:SF308">
    <property type="entry name" value="BLL3089 PROTEIN"/>
    <property type="match status" value="1"/>
</dbReference>
<feature type="transmembrane region" description="Helical" evidence="4">
    <location>
        <begin position="21"/>
        <end position="40"/>
    </location>
</feature>
<dbReference type="Pfam" id="PF07690">
    <property type="entry name" value="MFS_1"/>
    <property type="match status" value="1"/>
</dbReference>
<sequence>MSKTTSNPPAPIGDAPRLRTVIPVLGVTQILAWGSSYYLLAVLAQPIARDTGWPLARIVGGLSLGLLVAGIVSPRVGHSIQRLGGRLVLATSAVFLAAGLIGLALSPNLPLYTVSWLVLGIGMGAGLYDPAFATVGRIYGRRARTAIATVTLFGGFASTICWPLSALLVAEFGWRNACLIYAGIHLLILLPLYLFALPKEQKRGTRAVGTSGRSELVGPAVPTGLMPLFVLMALVFTVSSMISTMLSVHLLTILQPRGIALAAAVALGAIVGPCQVGARAIEMAISRFYHPIWTKFASAAFIAIGVGLLWANVPIVAAALAFYGAGIGIESIARGTLPLAVFGEHHYPAIMGRIAMSSLIMQAASPSLGAVLLTRLGVNGALAVLFAVAVVNVLLVMVLFGVMQKRGSAKRV</sequence>
<comment type="caution">
    <text evidence="6">The sequence shown here is derived from an EMBL/GenBank/DDBJ whole genome shotgun (WGS) entry which is preliminary data.</text>
</comment>
<evidence type="ECO:0000313" key="6">
    <source>
        <dbReference type="EMBL" id="MET2832455.1"/>
    </source>
</evidence>
<evidence type="ECO:0000259" key="5">
    <source>
        <dbReference type="PROSITE" id="PS50850"/>
    </source>
</evidence>
<feature type="transmembrane region" description="Helical" evidence="4">
    <location>
        <begin position="84"/>
        <end position="105"/>
    </location>
</feature>
<dbReference type="InterPro" id="IPR020846">
    <property type="entry name" value="MFS_dom"/>
</dbReference>
<accession>A0ABV2DR14</accession>
<dbReference type="RefSeq" id="WP_354464679.1">
    <property type="nucleotide sequence ID" value="NZ_JBEWSZ010000010.1"/>
</dbReference>
<feature type="transmembrane region" description="Helical" evidence="4">
    <location>
        <begin position="145"/>
        <end position="168"/>
    </location>
</feature>
<feature type="transmembrane region" description="Helical" evidence="4">
    <location>
        <begin position="380"/>
        <end position="402"/>
    </location>
</feature>
<reference evidence="6 7" key="1">
    <citation type="submission" date="2024-06" db="EMBL/GenBank/DDBJ databases">
        <authorList>
            <person name="Kim D.-U."/>
        </authorList>
    </citation>
    <scope>NUCLEOTIDE SEQUENCE [LARGE SCALE GENOMIC DNA]</scope>
    <source>
        <strain evidence="6 7">KACC15460</strain>
    </source>
</reference>
<dbReference type="InterPro" id="IPR036259">
    <property type="entry name" value="MFS_trans_sf"/>
</dbReference>
<dbReference type="PROSITE" id="PS50850">
    <property type="entry name" value="MFS"/>
    <property type="match status" value="1"/>
</dbReference>
<dbReference type="InterPro" id="IPR011701">
    <property type="entry name" value="MFS"/>
</dbReference>
<dbReference type="Proteomes" id="UP001548832">
    <property type="component" value="Unassembled WGS sequence"/>
</dbReference>
<dbReference type="SUPFAM" id="SSF103473">
    <property type="entry name" value="MFS general substrate transporter"/>
    <property type="match status" value="1"/>
</dbReference>
<organism evidence="6 7">
    <name type="scientific">Mesorhizobium shangrilense</name>
    <dbReference type="NCBI Taxonomy" id="460060"/>
    <lineage>
        <taxon>Bacteria</taxon>
        <taxon>Pseudomonadati</taxon>
        <taxon>Pseudomonadota</taxon>
        <taxon>Alphaproteobacteria</taxon>
        <taxon>Hyphomicrobiales</taxon>
        <taxon>Phyllobacteriaceae</taxon>
        <taxon>Mesorhizobium</taxon>
    </lineage>
</organism>
<feature type="domain" description="Major facilitator superfamily (MFS) profile" evidence="5">
    <location>
        <begin position="1"/>
        <end position="404"/>
    </location>
</feature>
<evidence type="ECO:0000256" key="3">
    <source>
        <dbReference type="ARBA" id="ARBA00023136"/>
    </source>
</evidence>
<feature type="transmembrane region" description="Helical" evidence="4">
    <location>
        <begin position="111"/>
        <end position="133"/>
    </location>
</feature>
<keyword evidence="2 4" id="KW-1133">Transmembrane helix</keyword>
<keyword evidence="1 4" id="KW-0812">Transmembrane</keyword>
<proteinExistence type="predicted"/>
<keyword evidence="3 4" id="KW-0472">Membrane</keyword>
<feature type="transmembrane region" description="Helical" evidence="4">
    <location>
        <begin position="174"/>
        <end position="195"/>
    </location>
</feature>
<dbReference type="EMBL" id="JBEWSZ010000010">
    <property type="protein sequence ID" value="MET2832455.1"/>
    <property type="molecule type" value="Genomic_DNA"/>
</dbReference>
<dbReference type="Gene3D" id="1.20.1250.20">
    <property type="entry name" value="MFS general substrate transporter like domains"/>
    <property type="match status" value="1"/>
</dbReference>
<evidence type="ECO:0000256" key="2">
    <source>
        <dbReference type="ARBA" id="ARBA00022989"/>
    </source>
</evidence>
<evidence type="ECO:0000313" key="7">
    <source>
        <dbReference type="Proteomes" id="UP001548832"/>
    </source>
</evidence>
<dbReference type="PANTHER" id="PTHR11360">
    <property type="entry name" value="MONOCARBOXYLATE TRANSPORTER"/>
    <property type="match status" value="1"/>
</dbReference>
<feature type="transmembrane region" description="Helical" evidence="4">
    <location>
        <begin position="216"/>
        <end position="238"/>
    </location>
</feature>
<evidence type="ECO:0000256" key="4">
    <source>
        <dbReference type="SAM" id="Phobius"/>
    </source>
</evidence>